<protein>
    <recommendedName>
        <fullName evidence="3">Acetyl-CoA acetyltransferase</fullName>
    </recommendedName>
</protein>
<dbReference type="Proteomes" id="UP000494205">
    <property type="component" value="Unassembled WGS sequence"/>
</dbReference>
<evidence type="ECO:0008006" key="3">
    <source>
        <dbReference type="Google" id="ProtNLM"/>
    </source>
</evidence>
<evidence type="ECO:0000313" key="2">
    <source>
        <dbReference type="Proteomes" id="UP000494205"/>
    </source>
</evidence>
<proteinExistence type="predicted"/>
<sequence>MSNDPVVIVSAAQTPMGGFQGDLNLLTAPELGGRSNQGGA</sequence>
<reference evidence="1 2" key="1">
    <citation type="submission" date="2020-04" db="EMBL/GenBank/DDBJ databases">
        <authorList>
            <person name="De Canck E."/>
        </authorList>
    </citation>
    <scope>NUCLEOTIDE SEQUENCE [LARGE SCALE GENOMIC DNA]</scope>
    <source>
        <strain evidence="1 2">LMG 27174</strain>
    </source>
</reference>
<evidence type="ECO:0000313" key="1">
    <source>
        <dbReference type="EMBL" id="CAB3740947.1"/>
    </source>
</evidence>
<name>A0A6J5CPK1_9BURK</name>
<organism evidence="1 2">
    <name type="scientific">Paraburkholderia rhynchosiae</name>
    <dbReference type="NCBI Taxonomy" id="487049"/>
    <lineage>
        <taxon>Bacteria</taxon>
        <taxon>Pseudomonadati</taxon>
        <taxon>Pseudomonadota</taxon>
        <taxon>Betaproteobacteria</taxon>
        <taxon>Burkholderiales</taxon>
        <taxon>Burkholderiaceae</taxon>
        <taxon>Paraburkholderia</taxon>
    </lineage>
</organism>
<dbReference type="AlphaFoldDB" id="A0A6J5CPK1"/>
<dbReference type="EMBL" id="CADIJZ010000045">
    <property type="protein sequence ID" value="CAB3740947.1"/>
    <property type="molecule type" value="Genomic_DNA"/>
</dbReference>
<gene>
    <name evidence="1" type="ORF">LMG27174_06696</name>
</gene>
<accession>A0A6J5CPK1</accession>